<reference evidence="1" key="1">
    <citation type="journal article" date="2020" name="Fungal Divers.">
        <title>Resolving the Mortierellaceae phylogeny through synthesis of multi-gene phylogenetics and phylogenomics.</title>
        <authorList>
            <person name="Vandepol N."/>
            <person name="Liber J."/>
            <person name="Desiro A."/>
            <person name="Na H."/>
            <person name="Kennedy M."/>
            <person name="Barry K."/>
            <person name="Grigoriev I.V."/>
            <person name="Miller A.N."/>
            <person name="O'Donnell K."/>
            <person name="Stajich J.E."/>
            <person name="Bonito G."/>
        </authorList>
    </citation>
    <scope>NUCLEOTIDE SEQUENCE</scope>
    <source>
        <strain evidence="1">BC1065</strain>
    </source>
</reference>
<evidence type="ECO:0000313" key="1">
    <source>
        <dbReference type="EMBL" id="KAG0252060.1"/>
    </source>
</evidence>
<dbReference type="OrthoDB" id="5351233at2759"/>
<organism evidence="1 2">
    <name type="scientific">Actinomortierella ambigua</name>
    <dbReference type="NCBI Taxonomy" id="1343610"/>
    <lineage>
        <taxon>Eukaryota</taxon>
        <taxon>Fungi</taxon>
        <taxon>Fungi incertae sedis</taxon>
        <taxon>Mucoromycota</taxon>
        <taxon>Mortierellomycotina</taxon>
        <taxon>Mortierellomycetes</taxon>
        <taxon>Mortierellales</taxon>
        <taxon>Mortierellaceae</taxon>
        <taxon>Actinomortierella</taxon>
    </lineage>
</organism>
<accession>A0A9P6TY05</accession>
<evidence type="ECO:0000313" key="2">
    <source>
        <dbReference type="Proteomes" id="UP000807716"/>
    </source>
</evidence>
<protein>
    <submittedName>
        <fullName evidence="1">Uncharacterized protein</fullName>
    </submittedName>
</protein>
<sequence>MAYTSVPLSLAASRTLMDESTTTEHLVARGWRLDASTGLLYPKAPEPKANRAIGVQEFTQLADIVAHLEVQQETS</sequence>
<name>A0A9P6TY05_9FUNG</name>
<dbReference type="EMBL" id="JAAAJB010000693">
    <property type="protein sequence ID" value="KAG0252060.1"/>
    <property type="molecule type" value="Genomic_DNA"/>
</dbReference>
<dbReference type="AlphaFoldDB" id="A0A9P6TY05"/>
<comment type="caution">
    <text evidence="1">The sequence shown here is derived from an EMBL/GenBank/DDBJ whole genome shotgun (WGS) entry which is preliminary data.</text>
</comment>
<dbReference type="Proteomes" id="UP000807716">
    <property type="component" value="Unassembled WGS sequence"/>
</dbReference>
<keyword evidence="2" id="KW-1185">Reference proteome</keyword>
<proteinExistence type="predicted"/>
<gene>
    <name evidence="1" type="ORF">DFQ27_008307</name>
</gene>